<evidence type="ECO:0000313" key="3">
    <source>
        <dbReference type="Proteomes" id="UP000504636"/>
    </source>
</evidence>
<gene>
    <name evidence="2 4" type="ORF">BDZ99DRAFT_471235</name>
</gene>
<dbReference type="AlphaFoldDB" id="A0A6A6Z4H4"/>
<dbReference type="Proteomes" id="UP000504636">
    <property type="component" value="Unplaced"/>
</dbReference>
<dbReference type="EMBL" id="MU003693">
    <property type="protein sequence ID" value="KAF2815930.1"/>
    <property type="molecule type" value="Genomic_DNA"/>
</dbReference>
<reference evidence="4" key="2">
    <citation type="submission" date="2020-04" db="EMBL/GenBank/DDBJ databases">
        <authorList>
            <consortium name="NCBI Genome Project"/>
        </authorList>
    </citation>
    <scope>NUCLEOTIDE SEQUENCE</scope>
    <source>
        <strain evidence="4">CBS 304.34</strain>
    </source>
</reference>
<feature type="compositionally biased region" description="Basic and acidic residues" evidence="1">
    <location>
        <begin position="8"/>
        <end position="18"/>
    </location>
</feature>
<protein>
    <submittedName>
        <fullName evidence="2 4">Uncharacterized protein</fullName>
    </submittedName>
</protein>
<sequence length="203" mass="22362">METDDDDYHPRDKNRVDSSSDGSESDSDSVIPASSWKRTDNKKRPTTVDTESDSEPVSPASKRRQARNQKAAVAKVKKSIRKQSPLPTKGRTMASSKATRSRTTYSTTSTTMFNRPATGSSTLISKPKVKTTETKAKTAKTPTNSSTITNIADIHMTLHVGDEVQAWQKIDIDFANKDSVKAALKWVEMRFQEAEKAAAYGGF</sequence>
<feature type="compositionally biased region" description="Low complexity" evidence="1">
    <location>
        <begin position="92"/>
        <end position="112"/>
    </location>
</feature>
<reference evidence="2 4" key="1">
    <citation type="journal article" date="2020" name="Stud. Mycol.">
        <title>101 Dothideomycetes genomes: a test case for predicting lifestyles and emergence of pathogens.</title>
        <authorList>
            <person name="Haridas S."/>
            <person name="Albert R."/>
            <person name="Binder M."/>
            <person name="Bloem J."/>
            <person name="Labutti K."/>
            <person name="Salamov A."/>
            <person name="Andreopoulos B."/>
            <person name="Baker S."/>
            <person name="Barry K."/>
            <person name="Bills G."/>
            <person name="Bluhm B."/>
            <person name="Cannon C."/>
            <person name="Castanera R."/>
            <person name="Culley D."/>
            <person name="Daum C."/>
            <person name="Ezra D."/>
            <person name="Gonzalez J."/>
            <person name="Henrissat B."/>
            <person name="Kuo A."/>
            <person name="Liang C."/>
            <person name="Lipzen A."/>
            <person name="Lutzoni F."/>
            <person name="Magnuson J."/>
            <person name="Mondo S."/>
            <person name="Nolan M."/>
            <person name="Ohm R."/>
            <person name="Pangilinan J."/>
            <person name="Park H.-J."/>
            <person name="Ramirez L."/>
            <person name="Alfaro M."/>
            <person name="Sun H."/>
            <person name="Tritt A."/>
            <person name="Yoshinaga Y."/>
            <person name="Zwiers L.-H."/>
            <person name="Turgeon B."/>
            <person name="Goodwin S."/>
            <person name="Spatafora J."/>
            <person name="Crous P."/>
            <person name="Grigoriev I."/>
        </authorList>
    </citation>
    <scope>NUCLEOTIDE SEQUENCE</scope>
    <source>
        <strain evidence="2 4">CBS 304.34</strain>
    </source>
</reference>
<organism evidence="2">
    <name type="scientific">Mytilinidion resinicola</name>
    <dbReference type="NCBI Taxonomy" id="574789"/>
    <lineage>
        <taxon>Eukaryota</taxon>
        <taxon>Fungi</taxon>
        <taxon>Dikarya</taxon>
        <taxon>Ascomycota</taxon>
        <taxon>Pezizomycotina</taxon>
        <taxon>Dothideomycetes</taxon>
        <taxon>Pleosporomycetidae</taxon>
        <taxon>Mytilinidiales</taxon>
        <taxon>Mytilinidiaceae</taxon>
        <taxon>Mytilinidion</taxon>
    </lineage>
</organism>
<evidence type="ECO:0000313" key="4">
    <source>
        <dbReference type="RefSeq" id="XP_033582894.1"/>
    </source>
</evidence>
<accession>A0A6A6Z4H4</accession>
<reference evidence="4" key="3">
    <citation type="submission" date="2025-04" db="UniProtKB">
        <authorList>
            <consortium name="RefSeq"/>
        </authorList>
    </citation>
    <scope>IDENTIFICATION</scope>
    <source>
        <strain evidence="4">CBS 304.34</strain>
    </source>
</reference>
<name>A0A6A6Z4H4_9PEZI</name>
<dbReference type="RefSeq" id="XP_033582894.1">
    <property type="nucleotide sequence ID" value="XM_033721714.1"/>
</dbReference>
<dbReference type="GeneID" id="54462607"/>
<feature type="region of interest" description="Disordered" evidence="1">
    <location>
        <begin position="1"/>
        <end position="123"/>
    </location>
</feature>
<keyword evidence="3" id="KW-1185">Reference proteome</keyword>
<proteinExistence type="predicted"/>
<evidence type="ECO:0000256" key="1">
    <source>
        <dbReference type="SAM" id="MobiDB-lite"/>
    </source>
</evidence>
<evidence type="ECO:0000313" key="2">
    <source>
        <dbReference type="EMBL" id="KAF2815930.1"/>
    </source>
</evidence>